<reference evidence="1" key="1">
    <citation type="submission" date="2008-03" db="EMBL/GenBank/DDBJ databases">
        <title>Complete sequence of Thermoproteus neutrophilus V24Sta.</title>
        <authorList>
            <consortium name="US DOE Joint Genome Institute"/>
            <person name="Copeland A."/>
            <person name="Lucas S."/>
            <person name="Lapidus A."/>
            <person name="Glavina del Rio T."/>
            <person name="Dalin E."/>
            <person name="Tice H."/>
            <person name="Bruce D."/>
            <person name="Goodwin L."/>
            <person name="Pitluck S."/>
            <person name="Sims D."/>
            <person name="Brettin T."/>
            <person name="Detter J.C."/>
            <person name="Han C."/>
            <person name="Kuske C.R."/>
            <person name="Schmutz J."/>
            <person name="Larimer F."/>
            <person name="Land M."/>
            <person name="Hauser L."/>
            <person name="Kyrpides N."/>
            <person name="Mikhailova N."/>
            <person name="Biddle J.F."/>
            <person name="Zhang Z."/>
            <person name="Fitz-Gibbon S.T."/>
            <person name="Lowe T.M."/>
            <person name="Saltikov C."/>
            <person name="House C.H."/>
            <person name="Richardson P."/>
        </authorList>
    </citation>
    <scope>NUCLEOTIDE SEQUENCE [LARGE SCALE GENOMIC DNA]</scope>
    <source>
        <strain evidence="1">V24Sta</strain>
    </source>
</reference>
<sequence>MDERAVIEKLDKFLHAVRYDGFRTLFVLYFVNQRVKWADFIDTLDYGYLGPTFYTAAIRLEKLGLVERRRLDIKTYVRITDKGRKLVECLLPHVTQ</sequence>
<dbReference type="GeneID" id="6165545"/>
<proteinExistence type="predicted"/>
<dbReference type="RefSeq" id="WP_012349949.1">
    <property type="nucleotide sequence ID" value="NC_010525.1"/>
</dbReference>
<evidence type="ECO:0000313" key="2">
    <source>
        <dbReference type="Proteomes" id="UP000001694"/>
    </source>
</evidence>
<protein>
    <submittedName>
        <fullName evidence="1">Uncharacterized protein</fullName>
    </submittedName>
</protein>
<evidence type="ECO:0000313" key="1">
    <source>
        <dbReference type="EMBL" id="ACB39529.1"/>
    </source>
</evidence>
<dbReference type="InterPro" id="IPR036388">
    <property type="entry name" value="WH-like_DNA-bd_sf"/>
</dbReference>
<dbReference type="OrthoDB" id="24475at2157"/>
<dbReference type="Proteomes" id="UP000001694">
    <property type="component" value="Chromosome"/>
</dbReference>
<gene>
    <name evidence="1" type="ordered locus">Tneu_0590</name>
</gene>
<dbReference type="eggNOG" id="arCOG07692">
    <property type="taxonomic scope" value="Archaea"/>
</dbReference>
<dbReference type="InterPro" id="IPR036390">
    <property type="entry name" value="WH_DNA-bd_sf"/>
</dbReference>
<dbReference type="KEGG" id="tne:Tneu_0590"/>
<dbReference type="EMBL" id="CP001014">
    <property type="protein sequence ID" value="ACB39529.1"/>
    <property type="molecule type" value="Genomic_DNA"/>
</dbReference>
<accession>B1YCL6</accession>
<dbReference type="STRING" id="444157.Tneu_0590"/>
<organism evidence="1 2">
    <name type="scientific">Pyrobaculum neutrophilum (strain DSM 2338 / JCM 9278 / NBRC 100436 / V24Sta)</name>
    <name type="common">Thermoproteus neutrophilus</name>
    <dbReference type="NCBI Taxonomy" id="444157"/>
    <lineage>
        <taxon>Archaea</taxon>
        <taxon>Thermoproteota</taxon>
        <taxon>Thermoprotei</taxon>
        <taxon>Thermoproteales</taxon>
        <taxon>Thermoproteaceae</taxon>
        <taxon>Pyrobaculum</taxon>
    </lineage>
</organism>
<name>B1YCL6_PYRNV</name>
<keyword evidence="2" id="KW-1185">Reference proteome</keyword>
<dbReference type="SUPFAM" id="SSF46785">
    <property type="entry name" value="Winged helix' DNA-binding domain"/>
    <property type="match status" value="1"/>
</dbReference>
<dbReference type="HOGENOM" id="CLU_159098_0_0_2"/>
<dbReference type="AlphaFoldDB" id="B1YCL6"/>
<dbReference type="Gene3D" id="1.10.10.10">
    <property type="entry name" value="Winged helix-like DNA-binding domain superfamily/Winged helix DNA-binding domain"/>
    <property type="match status" value="1"/>
</dbReference>